<dbReference type="InterPro" id="IPR051534">
    <property type="entry name" value="CBASS_pafABC_assoc_protein"/>
</dbReference>
<accession>V5WEG5</accession>
<proteinExistence type="predicted"/>
<dbReference type="OrthoDB" id="369264at2"/>
<dbReference type="STRING" id="1307761.L21SP2_0573"/>
<dbReference type="SUPFAM" id="SSF46785">
    <property type="entry name" value="Winged helix' DNA-binding domain"/>
    <property type="match status" value="1"/>
</dbReference>
<evidence type="ECO:0000259" key="3">
    <source>
        <dbReference type="Pfam" id="PF25583"/>
    </source>
</evidence>
<dbReference type="EMBL" id="CP006939">
    <property type="protein sequence ID" value="AHC14005.1"/>
    <property type="molecule type" value="Genomic_DNA"/>
</dbReference>
<gene>
    <name evidence="4" type="ORF">L21SP2_0573</name>
</gene>
<reference evidence="4 5" key="1">
    <citation type="journal article" date="2015" name="Stand. Genomic Sci.">
        <title>Complete genome sequence and description of Salinispira pacifica gen. nov., sp. nov., a novel spirochaete isolated form a hypersaline microbial mat.</title>
        <authorList>
            <person name="Ben Hania W."/>
            <person name="Joseph M."/>
            <person name="Schumann P."/>
            <person name="Bunk B."/>
            <person name="Fiebig A."/>
            <person name="Sproer C."/>
            <person name="Klenk H.P."/>
            <person name="Fardeau M.L."/>
            <person name="Spring S."/>
        </authorList>
    </citation>
    <scope>NUCLEOTIDE SEQUENCE [LARGE SCALE GENOMIC DNA]</scope>
    <source>
        <strain evidence="4 5">L21-RPul-D2</strain>
    </source>
</reference>
<dbReference type="Proteomes" id="UP000018680">
    <property type="component" value="Chromosome"/>
</dbReference>
<keyword evidence="5" id="KW-1185">Reference proteome</keyword>
<evidence type="ECO:0000259" key="2">
    <source>
        <dbReference type="Pfam" id="PF13280"/>
    </source>
</evidence>
<dbReference type="InterPro" id="IPR026881">
    <property type="entry name" value="WYL_dom"/>
</dbReference>
<dbReference type="KEGG" id="slr:L21SP2_0573"/>
<feature type="domain" description="WYL" evidence="2">
    <location>
        <begin position="154"/>
        <end position="224"/>
    </location>
</feature>
<protein>
    <submittedName>
        <fullName evidence="4">Transcriptional regulator, DeoR family</fullName>
    </submittedName>
</protein>
<dbReference type="PANTHER" id="PTHR34580">
    <property type="match status" value="1"/>
</dbReference>
<dbReference type="InterPro" id="IPR013196">
    <property type="entry name" value="HTH_11"/>
</dbReference>
<dbReference type="Gene3D" id="1.10.10.10">
    <property type="entry name" value="Winged helix-like DNA-binding domain superfamily/Winged helix DNA-binding domain"/>
    <property type="match status" value="1"/>
</dbReference>
<feature type="domain" description="WCX" evidence="3">
    <location>
        <begin position="257"/>
        <end position="333"/>
    </location>
</feature>
<dbReference type="PROSITE" id="PS52050">
    <property type="entry name" value="WYL"/>
    <property type="match status" value="1"/>
</dbReference>
<dbReference type="PATRIC" id="fig|1307761.3.peg.574"/>
<dbReference type="InterPro" id="IPR057727">
    <property type="entry name" value="WCX_dom"/>
</dbReference>
<organism evidence="4 5">
    <name type="scientific">Salinispira pacifica</name>
    <dbReference type="NCBI Taxonomy" id="1307761"/>
    <lineage>
        <taxon>Bacteria</taxon>
        <taxon>Pseudomonadati</taxon>
        <taxon>Spirochaetota</taxon>
        <taxon>Spirochaetia</taxon>
        <taxon>Spirochaetales</taxon>
        <taxon>Spirochaetaceae</taxon>
        <taxon>Salinispira</taxon>
    </lineage>
</organism>
<dbReference type="Pfam" id="PF25583">
    <property type="entry name" value="WCX"/>
    <property type="match status" value="1"/>
</dbReference>
<dbReference type="eggNOG" id="COG2378">
    <property type="taxonomic scope" value="Bacteria"/>
</dbReference>
<dbReference type="PANTHER" id="PTHR34580:SF1">
    <property type="entry name" value="PROTEIN PAFC"/>
    <property type="match status" value="1"/>
</dbReference>
<feature type="domain" description="Helix-turn-helix type 11" evidence="1">
    <location>
        <begin position="17"/>
        <end position="60"/>
    </location>
</feature>
<sequence length="343" mass="40228">MSNETTRFTSAHNKAERLLQIERLLLHSERGKTQSELAKIFGVSKATIHRDIQSLSTGGYIYEDDSRRLRMDPSQYLHNVRLSMYELEALHLSTRLFSRVMKFPFPHASSALRKLADAQRRVSDSLADQILFTAEDIDNFSSPIDFSHYRKIIEQTGRAMSESRPMKIRHFSARKQTTQEFILFPISLEPHHEGRAVHLLSWDISNQDEQFRTIKVERIENVELMQPEPNIKNRIPLESIRKRFRQAWGIWSSESAPQHVQLLFSKSVAHRVAETQWHPSMTISTEADGSLMFYAYIAEPREMYPWIRGWGPDVQVLEPEWLRQKHMEDCSKMAQMYEKNKKL</sequence>
<dbReference type="InterPro" id="IPR036388">
    <property type="entry name" value="WH-like_DNA-bd_sf"/>
</dbReference>
<dbReference type="InterPro" id="IPR036390">
    <property type="entry name" value="WH_DNA-bd_sf"/>
</dbReference>
<evidence type="ECO:0000259" key="1">
    <source>
        <dbReference type="Pfam" id="PF08279"/>
    </source>
</evidence>
<evidence type="ECO:0000313" key="4">
    <source>
        <dbReference type="EMBL" id="AHC14005.1"/>
    </source>
</evidence>
<evidence type="ECO:0000313" key="5">
    <source>
        <dbReference type="Proteomes" id="UP000018680"/>
    </source>
</evidence>
<dbReference type="Pfam" id="PF13280">
    <property type="entry name" value="WYL"/>
    <property type="match status" value="1"/>
</dbReference>
<dbReference type="RefSeq" id="WP_024266937.1">
    <property type="nucleotide sequence ID" value="NC_023035.1"/>
</dbReference>
<name>V5WEG5_9SPIO</name>
<dbReference type="AlphaFoldDB" id="V5WEG5"/>
<dbReference type="Pfam" id="PF08279">
    <property type="entry name" value="HTH_11"/>
    <property type="match status" value="1"/>
</dbReference>
<dbReference type="HOGENOM" id="CLU_041141_4_0_12"/>